<feature type="compositionally biased region" description="Basic and acidic residues" evidence="7">
    <location>
        <begin position="263"/>
        <end position="305"/>
    </location>
</feature>
<accession>A0ABN1RBL1</accession>
<sequence length="311" mass="33581">MGSPAPPGAAPGVTLWGMQQNPSPTRVLVVDDDPTVAEVVAGYLGRAGFAVDRAADGPGALARAAARRPDLVVLDLMLPGMDGLEVCRALRDKGPVPVIMLTARGDEEDRILGLEIGADDYVTKPFSPRELVLRVESVLRRGRTGPRVPGPSGPGSGLGSDEVTHRAGITLDPLARRAARDGRELALTVREFDLLAFLLRHPGVAFTREELMREVWGWDFGDLSTVTVHVRRLRGKVEDDPAAPRLIQTVWGIGYRFDAPPETDDRAHGEERRDEGRGDDGRRDEARAGQGRDEGRAGQEWDEGRGPGSDA</sequence>
<protein>
    <submittedName>
        <fullName evidence="10">Response regulator transcription factor</fullName>
    </submittedName>
</protein>
<keyword evidence="2" id="KW-0805">Transcription regulation</keyword>
<evidence type="ECO:0000256" key="5">
    <source>
        <dbReference type="PROSITE-ProRule" id="PRU00169"/>
    </source>
</evidence>
<keyword evidence="1 5" id="KW-0597">Phosphoprotein</keyword>
<dbReference type="SMART" id="SM00862">
    <property type="entry name" value="Trans_reg_C"/>
    <property type="match status" value="1"/>
</dbReference>
<comment type="caution">
    <text evidence="10">The sequence shown here is derived from an EMBL/GenBank/DDBJ whole genome shotgun (WGS) entry which is preliminary data.</text>
</comment>
<dbReference type="SUPFAM" id="SSF46894">
    <property type="entry name" value="C-terminal effector domain of the bipartite response regulators"/>
    <property type="match status" value="1"/>
</dbReference>
<feature type="region of interest" description="Disordered" evidence="7">
    <location>
        <begin position="143"/>
        <end position="163"/>
    </location>
</feature>
<keyword evidence="4" id="KW-0804">Transcription</keyword>
<feature type="modified residue" description="4-aspartylphosphate" evidence="5">
    <location>
        <position position="75"/>
    </location>
</feature>
<dbReference type="EMBL" id="BAAAID010000085">
    <property type="protein sequence ID" value="GAA0954507.1"/>
    <property type="molecule type" value="Genomic_DNA"/>
</dbReference>
<evidence type="ECO:0000313" key="11">
    <source>
        <dbReference type="Proteomes" id="UP001500418"/>
    </source>
</evidence>
<dbReference type="SUPFAM" id="SSF52172">
    <property type="entry name" value="CheY-like"/>
    <property type="match status" value="1"/>
</dbReference>
<evidence type="ECO:0000256" key="3">
    <source>
        <dbReference type="ARBA" id="ARBA00023125"/>
    </source>
</evidence>
<dbReference type="Gene3D" id="3.40.50.2300">
    <property type="match status" value="1"/>
</dbReference>
<dbReference type="Gene3D" id="6.10.250.690">
    <property type="match status" value="1"/>
</dbReference>
<keyword evidence="3 6" id="KW-0238">DNA-binding</keyword>
<feature type="region of interest" description="Disordered" evidence="7">
    <location>
        <begin position="258"/>
        <end position="311"/>
    </location>
</feature>
<evidence type="ECO:0000259" key="9">
    <source>
        <dbReference type="PROSITE" id="PS51755"/>
    </source>
</evidence>
<evidence type="ECO:0000256" key="4">
    <source>
        <dbReference type="ARBA" id="ARBA00023163"/>
    </source>
</evidence>
<proteinExistence type="predicted"/>
<dbReference type="PROSITE" id="PS51755">
    <property type="entry name" value="OMPR_PHOB"/>
    <property type="match status" value="1"/>
</dbReference>
<reference evidence="10 11" key="1">
    <citation type="journal article" date="2019" name="Int. J. Syst. Evol. Microbiol.">
        <title>The Global Catalogue of Microorganisms (GCM) 10K type strain sequencing project: providing services to taxonomists for standard genome sequencing and annotation.</title>
        <authorList>
            <consortium name="The Broad Institute Genomics Platform"/>
            <consortium name="The Broad Institute Genome Sequencing Center for Infectious Disease"/>
            <person name="Wu L."/>
            <person name="Ma J."/>
        </authorList>
    </citation>
    <scope>NUCLEOTIDE SEQUENCE [LARGE SCALE GENOMIC DNA]</scope>
    <source>
        <strain evidence="10 11">JCM 11444</strain>
    </source>
</reference>
<dbReference type="InterPro" id="IPR036388">
    <property type="entry name" value="WH-like_DNA-bd_sf"/>
</dbReference>
<dbReference type="Pfam" id="PF00072">
    <property type="entry name" value="Response_reg"/>
    <property type="match status" value="1"/>
</dbReference>
<dbReference type="PROSITE" id="PS50110">
    <property type="entry name" value="RESPONSE_REGULATORY"/>
    <property type="match status" value="1"/>
</dbReference>
<feature type="domain" description="OmpR/PhoB-type" evidence="9">
    <location>
        <begin position="161"/>
        <end position="259"/>
    </location>
</feature>
<dbReference type="InterPro" id="IPR001789">
    <property type="entry name" value="Sig_transdc_resp-reg_receiver"/>
</dbReference>
<dbReference type="InterPro" id="IPR001867">
    <property type="entry name" value="OmpR/PhoB-type_DNA-bd"/>
</dbReference>
<feature type="domain" description="Response regulatory" evidence="8">
    <location>
        <begin position="26"/>
        <end position="139"/>
    </location>
</feature>
<dbReference type="PANTHER" id="PTHR48111:SF4">
    <property type="entry name" value="DNA-BINDING DUAL TRANSCRIPTIONAL REGULATOR OMPR"/>
    <property type="match status" value="1"/>
</dbReference>
<dbReference type="Gene3D" id="1.10.10.10">
    <property type="entry name" value="Winged helix-like DNA-binding domain superfamily/Winged helix DNA-binding domain"/>
    <property type="match status" value="1"/>
</dbReference>
<dbReference type="InterPro" id="IPR011006">
    <property type="entry name" value="CheY-like_superfamily"/>
</dbReference>
<evidence type="ECO:0000256" key="7">
    <source>
        <dbReference type="SAM" id="MobiDB-lite"/>
    </source>
</evidence>
<evidence type="ECO:0000256" key="1">
    <source>
        <dbReference type="ARBA" id="ARBA00022553"/>
    </source>
</evidence>
<evidence type="ECO:0000259" key="8">
    <source>
        <dbReference type="PROSITE" id="PS50110"/>
    </source>
</evidence>
<dbReference type="Proteomes" id="UP001500418">
    <property type="component" value="Unassembled WGS sequence"/>
</dbReference>
<organism evidence="10 11">
    <name type="scientific">Streptomyces rhizosphaericus</name>
    <dbReference type="NCBI Taxonomy" id="114699"/>
    <lineage>
        <taxon>Bacteria</taxon>
        <taxon>Bacillati</taxon>
        <taxon>Actinomycetota</taxon>
        <taxon>Actinomycetes</taxon>
        <taxon>Kitasatosporales</taxon>
        <taxon>Streptomycetaceae</taxon>
        <taxon>Streptomyces</taxon>
        <taxon>Streptomyces violaceusniger group</taxon>
    </lineage>
</organism>
<evidence type="ECO:0000256" key="6">
    <source>
        <dbReference type="PROSITE-ProRule" id="PRU01091"/>
    </source>
</evidence>
<dbReference type="CDD" id="cd00383">
    <property type="entry name" value="trans_reg_C"/>
    <property type="match status" value="1"/>
</dbReference>
<feature type="DNA-binding region" description="OmpR/PhoB-type" evidence="6">
    <location>
        <begin position="161"/>
        <end position="259"/>
    </location>
</feature>
<keyword evidence="11" id="KW-1185">Reference proteome</keyword>
<gene>
    <name evidence="10" type="ORF">GCM10009575_081940</name>
</gene>
<dbReference type="SMART" id="SM00448">
    <property type="entry name" value="REC"/>
    <property type="match status" value="1"/>
</dbReference>
<name>A0ABN1RBL1_9ACTN</name>
<dbReference type="InterPro" id="IPR016032">
    <property type="entry name" value="Sig_transdc_resp-reg_C-effctor"/>
</dbReference>
<dbReference type="PANTHER" id="PTHR48111">
    <property type="entry name" value="REGULATOR OF RPOS"/>
    <property type="match status" value="1"/>
</dbReference>
<evidence type="ECO:0000256" key="2">
    <source>
        <dbReference type="ARBA" id="ARBA00023015"/>
    </source>
</evidence>
<dbReference type="Pfam" id="PF00486">
    <property type="entry name" value="Trans_reg_C"/>
    <property type="match status" value="1"/>
</dbReference>
<dbReference type="InterPro" id="IPR039420">
    <property type="entry name" value="WalR-like"/>
</dbReference>
<evidence type="ECO:0000313" key="10">
    <source>
        <dbReference type="EMBL" id="GAA0954507.1"/>
    </source>
</evidence>